<organism evidence="10 11">
    <name type="scientific">Armadillidium nasatum</name>
    <dbReference type="NCBI Taxonomy" id="96803"/>
    <lineage>
        <taxon>Eukaryota</taxon>
        <taxon>Metazoa</taxon>
        <taxon>Ecdysozoa</taxon>
        <taxon>Arthropoda</taxon>
        <taxon>Crustacea</taxon>
        <taxon>Multicrustacea</taxon>
        <taxon>Malacostraca</taxon>
        <taxon>Eumalacostraca</taxon>
        <taxon>Peracarida</taxon>
        <taxon>Isopoda</taxon>
        <taxon>Oniscidea</taxon>
        <taxon>Crinocheta</taxon>
        <taxon>Armadillidiidae</taxon>
        <taxon>Armadillidium</taxon>
    </lineage>
</organism>
<dbReference type="GO" id="GO:0000978">
    <property type="term" value="F:RNA polymerase II cis-regulatory region sequence-specific DNA binding"/>
    <property type="evidence" value="ECO:0007669"/>
    <property type="project" value="TreeGrafter"/>
</dbReference>
<dbReference type="GO" id="GO:0008270">
    <property type="term" value="F:zinc ion binding"/>
    <property type="evidence" value="ECO:0007669"/>
    <property type="project" value="UniProtKB-KW"/>
</dbReference>
<feature type="domain" description="C2H2-type" evidence="9">
    <location>
        <begin position="511"/>
        <end position="540"/>
    </location>
</feature>
<accession>A0A5N5T7C8</accession>
<dbReference type="PROSITE" id="PS50157">
    <property type="entry name" value="ZINC_FINGER_C2H2_2"/>
    <property type="match status" value="3"/>
</dbReference>
<evidence type="ECO:0000256" key="1">
    <source>
        <dbReference type="ARBA" id="ARBA00022723"/>
    </source>
</evidence>
<dbReference type="EMBL" id="SEYY01007227">
    <property type="protein sequence ID" value="KAB7502554.1"/>
    <property type="molecule type" value="Genomic_DNA"/>
</dbReference>
<dbReference type="OrthoDB" id="4748970at2759"/>
<protein>
    <submittedName>
        <fullName evidence="10">Krueppel-like factor 2</fullName>
    </submittedName>
</protein>
<sequence length="596" mass="66731">MNENNPSVASLEQNAYGAFQYSFPFLPPTPPVPTPVQCVPNSPLGDSMTEDIKLLETDEKFSSSSKQVILPSKSSPQITNLSQAPTVISVKTEVITTTQPNVEISTALPKISNSVTHLVSSFSPTVVSTHSGLQHRNNNVNVIPTSQFSTTYSRKDENLNSTEFESSPTRQVNQEFREAKLSQTHHTSLPSQEKVVSIPQVFSSPDQQNNNSPVKPISVSTINQPVNTQIVSSSPQYNHIQISQPSVPPLTMANPLPNSVSTSVAVSLPTFHFIDQKYQTIDSKYTQVDPKYSYIESKFSEFPVLDSKVNGMDSKYSMNDSEYVVPEQKYTIPCSDSKVVGTEGEVKYMLPHDTKSQMTPLNTKYPHSDEPKYNYQSLLVKPELRCDSQEIQSTGMLSWSIDNIYPCKECPQTISIPPPSQPPPPPPPSTQFTSTHYIQDYNNPSYYNPQYPIYNTGNPGWSVSPNNQAGVSGYQYNSTISPIPVSLNSNEPAPPPPKPRRRRAKRKVTIHSCPYEGCAKTYIKSSHLKAHLRTHTGEKPYQCSWKGCGWKFARSDELTRHFRKHTGDRPFQCRLCERAFSRSDHLSLHMKRHISI</sequence>
<feature type="compositionally biased region" description="Polar residues" evidence="8">
    <location>
        <begin position="482"/>
        <end position="491"/>
    </location>
</feature>
<evidence type="ECO:0000256" key="3">
    <source>
        <dbReference type="ARBA" id="ARBA00022771"/>
    </source>
</evidence>
<dbReference type="SUPFAM" id="SSF57667">
    <property type="entry name" value="beta-beta-alpha zinc fingers"/>
    <property type="match status" value="2"/>
</dbReference>
<evidence type="ECO:0000256" key="5">
    <source>
        <dbReference type="ARBA" id="ARBA00023015"/>
    </source>
</evidence>
<dbReference type="GO" id="GO:0000981">
    <property type="term" value="F:DNA-binding transcription factor activity, RNA polymerase II-specific"/>
    <property type="evidence" value="ECO:0007669"/>
    <property type="project" value="TreeGrafter"/>
</dbReference>
<proteinExistence type="predicted"/>
<feature type="domain" description="C2H2-type" evidence="9">
    <location>
        <begin position="571"/>
        <end position="596"/>
    </location>
</feature>
<reference evidence="10 11" key="1">
    <citation type="journal article" date="2019" name="PLoS Biol.">
        <title>Sex chromosomes control vertical transmission of feminizing Wolbachia symbionts in an isopod.</title>
        <authorList>
            <person name="Becking T."/>
            <person name="Chebbi M.A."/>
            <person name="Giraud I."/>
            <person name="Moumen B."/>
            <person name="Laverre T."/>
            <person name="Caubet Y."/>
            <person name="Peccoud J."/>
            <person name="Gilbert C."/>
            <person name="Cordaux R."/>
        </authorList>
    </citation>
    <scope>NUCLEOTIDE SEQUENCE [LARGE SCALE GENOMIC DNA]</scope>
    <source>
        <strain evidence="10">ANa2</strain>
        <tissue evidence="10">Whole body excluding digestive tract and cuticle</tissue>
    </source>
</reference>
<evidence type="ECO:0000256" key="8">
    <source>
        <dbReference type="SAM" id="MobiDB-lite"/>
    </source>
</evidence>
<feature type="region of interest" description="Disordered" evidence="8">
    <location>
        <begin position="412"/>
        <end position="436"/>
    </location>
</feature>
<comment type="caution">
    <text evidence="10">The sequence shown here is derived from an EMBL/GenBank/DDBJ whole genome shotgun (WGS) entry which is preliminary data.</text>
</comment>
<dbReference type="PANTHER" id="PTHR23235">
    <property type="entry name" value="KRUEPPEL-LIKE TRANSCRIPTION FACTOR"/>
    <property type="match status" value="1"/>
</dbReference>
<dbReference type="InterPro" id="IPR036236">
    <property type="entry name" value="Znf_C2H2_sf"/>
</dbReference>
<keyword evidence="6" id="KW-0804">Transcription</keyword>
<keyword evidence="3 7" id="KW-0863">Zinc-finger</keyword>
<keyword evidence="2" id="KW-0677">Repeat</keyword>
<evidence type="ECO:0000313" key="10">
    <source>
        <dbReference type="EMBL" id="KAB7502554.1"/>
    </source>
</evidence>
<feature type="region of interest" description="Disordered" evidence="8">
    <location>
        <begin position="482"/>
        <end position="506"/>
    </location>
</feature>
<name>A0A5N5T7C8_9CRUS</name>
<evidence type="ECO:0000256" key="7">
    <source>
        <dbReference type="PROSITE-ProRule" id="PRU00042"/>
    </source>
</evidence>
<dbReference type="Proteomes" id="UP000326759">
    <property type="component" value="Unassembled WGS sequence"/>
</dbReference>
<gene>
    <name evidence="10" type="primary">KLF2_0</name>
    <name evidence="10" type="ORF">Anas_02193</name>
</gene>
<feature type="compositionally biased region" description="Pro residues" evidence="8">
    <location>
        <begin position="416"/>
        <end position="429"/>
    </location>
</feature>
<dbReference type="SMART" id="SM00355">
    <property type="entry name" value="ZnF_C2H2"/>
    <property type="match status" value="3"/>
</dbReference>
<evidence type="ECO:0000256" key="4">
    <source>
        <dbReference type="ARBA" id="ARBA00022833"/>
    </source>
</evidence>
<feature type="domain" description="C2H2-type" evidence="9">
    <location>
        <begin position="541"/>
        <end position="570"/>
    </location>
</feature>
<dbReference type="PANTHER" id="PTHR23235:SF158">
    <property type="entry name" value="C2H2-TYPE DOMAIN-CONTAINING PROTEIN"/>
    <property type="match status" value="1"/>
</dbReference>
<dbReference type="AlphaFoldDB" id="A0A5N5T7C8"/>
<evidence type="ECO:0000256" key="2">
    <source>
        <dbReference type="ARBA" id="ARBA00022737"/>
    </source>
</evidence>
<dbReference type="Pfam" id="PF00096">
    <property type="entry name" value="zf-C2H2"/>
    <property type="match status" value="3"/>
</dbReference>
<dbReference type="FunFam" id="3.30.160.60:FF:000032">
    <property type="entry name" value="Krueppel-like factor 4"/>
    <property type="match status" value="1"/>
</dbReference>
<keyword evidence="5" id="KW-0805">Transcription regulation</keyword>
<keyword evidence="4" id="KW-0862">Zinc</keyword>
<dbReference type="Gene3D" id="3.30.160.60">
    <property type="entry name" value="Classic Zinc Finger"/>
    <property type="match status" value="3"/>
</dbReference>
<evidence type="ECO:0000313" key="11">
    <source>
        <dbReference type="Proteomes" id="UP000326759"/>
    </source>
</evidence>
<dbReference type="PROSITE" id="PS00028">
    <property type="entry name" value="ZINC_FINGER_C2H2_1"/>
    <property type="match status" value="3"/>
</dbReference>
<dbReference type="InterPro" id="IPR013087">
    <property type="entry name" value="Znf_C2H2_type"/>
</dbReference>
<evidence type="ECO:0000256" key="6">
    <source>
        <dbReference type="ARBA" id="ARBA00023163"/>
    </source>
</evidence>
<keyword evidence="1" id="KW-0479">Metal-binding</keyword>
<keyword evidence="11" id="KW-1185">Reference proteome</keyword>
<evidence type="ECO:0000259" key="9">
    <source>
        <dbReference type="PROSITE" id="PS50157"/>
    </source>
</evidence>